<gene>
    <name evidence="2" type="ORF">H8Z82_15350</name>
</gene>
<dbReference type="InterPro" id="IPR050490">
    <property type="entry name" value="Bact_solute-bd_prot1"/>
</dbReference>
<keyword evidence="3" id="KW-1185">Reference proteome</keyword>
<dbReference type="InterPro" id="IPR006059">
    <property type="entry name" value="SBP"/>
</dbReference>
<proteinExistence type="predicted"/>
<dbReference type="Gene3D" id="3.40.190.10">
    <property type="entry name" value="Periplasmic binding protein-like II"/>
    <property type="match status" value="2"/>
</dbReference>
<organism evidence="2 3">
    <name type="scientific">Blautia difficilis</name>
    <dbReference type="NCBI Taxonomy" id="2763027"/>
    <lineage>
        <taxon>Bacteria</taxon>
        <taxon>Bacillati</taxon>
        <taxon>Bacillota</taxon>
        <taxon>Clostridia</taxon>
        <taxon>Lachnospirales</taxon>
        <taxon>Lachnospiraceae</taxon>
        <taxon>Blautia</taxon>
    </lineage>
</organism>
<reference evidence="2 3" key="1">
    <citation type="submission" date="2020-08" db="EMBL/GenBank/DDBJ databases">
        <title>Genome public.</title>
        <authorList>
            <person name="Liu C."/>
            <person name="Sun Q."/>
        </authorList>
    </citation>
    <scope>NUCLEOTIDE SEQUENCE [LARGE SCALE GENOMIC DNA]</scope>
    <source>
        <strain evidence="2 3">M29</strain>
    </source>
</reference>
<dbReference type="Proteomes" id="UP000649826">
    <property type="component" value="Unassembled WGS sequence"/>
</dbReference>
<dbReference type="SUPFAM" id="SSF53850">
    <property type="entry name" value="Periplasmic binding protein-like II"/>
    <property type="match status" value="1"/>
</dbReference>
<protein>
    <submittedName>
        <fullName evidence="2">Extracellular solute-binding protein</fullName>
    </submittedName>
</protein>
<dbReference type="PANTHER" id="PTHR43649:SF14">
    <property type="entry name" value="BLR3389 PROTEIN"/>
    <property type="match status" value="1"/>
</dbReference>
<dbReference type="Pfam" id="PF01547">
    <property type="entry name" value="SBP_bac_1"/>
    <property type="match status" value="1"/>
</dbReference>
<name>A0ABR7IMK1_9FIRM</name>
<feature type="region of interest" description="Disordered" evidence="1">
    <location>
        <begin position="31"/>
        <end position="51"/>
    </location>
</feature>
<evidence type="ECO:0000256" key="1">
    <source>
        <dbReference type="SAM" id="MobiDB-lite"/>
    </source>
</evidence>
<evidence type="ECO:0000313" key="3">
    <source>
        <dbReference type="Proteomes" id="UP000649826"/>
    </source>
</evidence>
<dbReference type="EMBL" id="JACOQG010000038">
    <property type="protein sequence ID" value="MBC5780993.1"/>
    <property type="molecule type" value="Genomic_DNA"/>
</dbReference>
<dbReference type="PROSITE" id="PS51257">
    <property type="entry name" value="PROKAR_LIPOPROTEIN"/>
    <property type="match status" value="1"/>
</dbReference>
<comment type="caution">
    <text evidence="2">The sequence shown here is derived from an EMBL/GenBank/DDBJ whole genome shotgun (WGS) entry which is preliminary data.</text>
</comment>
<accession>A0ABR7IMK1</accession>
<dbReference type="PANTHER" id="PTHR43649">
    <property type="entry name" value="ARABINOSE-BINDING PROTEIN-RELATED"/>
    <property type="match status" value="1"/>
</dbReference>
<feature type="compositionally biased region" description="Low complexity" evidence="1">
    <location>
        <begin position="31"/>
        <end position="50"/>
    </location>
</feature>
<evidence type="ECO:0000313" key="2">
    <source>
        <dbReference type="EMBL" id="MBC5780993.1"/>
    </source>
</evidence>
<sequence>MGGKIMVKRIMGLILTGTMIMSLLACGKANTDTSKTTQSDSNSSISSSSSEGDEITFTFAEHVADIENQAPQVYAVVQEFMKQNPDIKIEMTGAAQDEHTQKIKLASQSDSLPDLFYSLKGDADALAEAGMLADLSEDILNDQEFVDGFLPGMLSVMEKDGAIYGLPAEIFCNGIWYNKALFDQCGLEIPVTYEDFMNCVKVFNENGIVPMARGTKDVWSSWSLMTMHCRYGFFDHIDGILSGTDKWLNDDYLRFYEKLQDMAEQGTFPDNASSIGYWEATEMFLGGQAAMFDSGAWDTKKFDESDLKDSIGFWWGPTFEDGVGNQEISMKAPSHPYCVSAKTQKEDPEKYQAIIKFLKFYYGPEGTEIIAAQNQSVPVTRYEGEIDADKYPVFARVIERMNDDWESPDTCPNMKLLGQFETTYFESMVGVINGIYTPEEALQFLDDQTEAQGIINK</sequence>